<reference evidence="2" key="1">
    <citation type="submission" date="2020-10" db="EMBL/GenBank/DDBJ databases">
        <title>Genome sequence of the unusual species of purple photosynthetic bacteria, Phaeovibrio sulfidiphilus DSM 23193, type strain.</title>
        <authorList>
            <person name="Kyndt J.A."/>
            <person name="Meyer T.E."/>
        </authorList>
    </citation>
    <scope>NUCLEOTIDE SEQUENCE</scope>
    <source>
        <strain evidence="2">DSM 23193</strain>
    </source>
</reference>
<dbReference type="RefSeq" id="WP_192533846.1">
    <property type="nucleotide sequence ID" value="NZ_JACZHT010000002.1"/>
</dbReference>
<sequence>MTDLSKRQQADLEDFDRNLFEHLKSAIQRGDVLVLTEFDHLNKRGAPSFSSFDNILPLLASVLLATGVLFINLLAGVAALVGAALFYTFAIRPWIAYRLNLRTRDLLLTDLQSWRRVWAYGGVVIMLAGKQRVGCKAPAADWRGLARLFVPESKAGFKPSGSSLMPTNITD</sequence>
<comment type="caution">
    <text evidence="2">The sequence shown here is derived from an EMBL/GenBank/DDBJ whole genome shotgun (WGS) entry which is preliminary data.</text>
</comment>
<keyword evidence="1" id="KW-0812">Transmembrane</keyword>
<gene>
    <name evidence="2" type="ORF">IHV25_04185</name>
</gene>
<keyword evidence="1" id="KW-1133">Transmembrane helix</keyword>
<evidence type="ECO:0000313" key="2">
    <source>
        <dbReference type="EMBL" id="MBE1236846.1"/>
    </source>
</evidence>
<dbReference type="EMBL" id="JACZHT010000002">
    <property type="protein sequence ID" value="MBE1236846.1"/>
    <property type="molecule type" value="Genomic_DNA"/>
</dbReference>
<evidence type="ECO:0000313" key="3">
    <source>
        <dbReference type="Proteomes" id="UP000631034"/>
    </source>
</evidence>
<proteinExistence type="predicted"/>
<name>A0A8J6YIG1_9PROT</name>
<keyword evidence="1" id="KW-0472">Membrane</keyword>
<organism evidence="2 3">
    <name type="scientific">Phaeovibrio sulfidiphilus</name>
    <dbReference type="NCBI Taxonomy" id="1220600"/>
    <lineage>
        <taxon>Bacteria</taxon>
        <taxon>Pseudomonadati</taxon>
        <taxon>Pseudomonadota</taxon>
        <taxon>Alphaproteobacteria</taxon>
        <taxon>Rhodospirillales</taxon>
        <taxon>Rhodospirillaceae</taxon>
        <taxon>Phaeovibrio</taxon>
    </lineage>
</organism>
<feature type="transmembrane region" description="Helical" evidence="1">
    <location>
        <begin position="58"/>
        <end position="89"/>
    </location>
</feature>
<dbReference type="Proteomes" id="UP000631034">
    <property type="component" value="Unassembled WGS sequence"/>
</dbReference>
<evidence type="ECO:0000256" key="1">
    <source>
        <dbReference type="SAM" id="Phobius"/>
    </source>
</evidence>
<protein>
    <submittedName>
        <fullName evidence="2">Uncharacterized protein</fullName>
    </submittedName>
</protein>
<keyword evidence="3" id="KW-1185">Reference proteome</keyword>
<dbReference type="AlphaFoldDB" id="A0A8J6YIG1"/>
<accession>A0A8J6YIG1</accession>